<protein>
    <submittedName>
        <fullName evidence="2">Putative NDBP</fullName>
    </submittedName>
</protein>
<dbReference type="AlphaFoldDB" id="A0A1V1WBS0"/>
<evidence type="ECO:0000313" key="2">
    <source>
        <dbReference type="EMBL" id="JAV45746.1"/>
    </source>
</evidence>
<evidence type="ECO:0000256" key="1">
    <source>
        <dbReference type="SAM" id="SignalP"/>
    </source>
</evidence>
<reference evidence="2" key="1">
    <citation type="journal article" date="2016" name="Toxins">
        <title>Venom Gland Transcriptomic and Proteomic Analyses of the Enigmatic Scorpion Superstitionia donensis (Scorpiones: Superstitioniidae), with Insights on the Evolution of Its Venom Components.</title>
        <authorList>
            <person name="Santibanez-Lopez C.E."/>
            <person name="Cid-Uribe J.I."/>
            <person name="Batista C.V."/>
            <person name="Ortiz E."/>
            <person name="Possani L.D."/>
        </authorList>
    </citation>
    <scope>NUCLEOTIDE SEQUENCE</scope>
    <source>
        <strain evidence="2">Pooled</strain>
        <tissue evidence="2">Venom gland</tissue>
    </source>
</reference>
<accession>A0A1V1WBS0</accession>
<feature type="chain" id="PRO_5012527666" evidence="1">
    <location>
        <begin position="24"/>
        <end position="75"/>
    </location>
</feature>
<dbReference type="EMBL" id="GFCD01000039">
    <property type="protein sequence ID" value="JAV45746.1"/>
    <property type="molecule type" value="Transcribed_RNA"/>
</dbReference>
<organism evidence="2">
    <name type="scientific">Superstitionia donensis</name>
    <dbReference type="NCBI Taxonomy" id="311983"/>
    <lineage>
        <taxon>Eukaryota</taxon>
        <taxon>Metazoa</taxon>
        <taxon>Ecdysozoa</taxon>
        <taxon>Arthropoda</taxon>
        <taxon>Chelicerata</taxon>
        <taxon>Arachnida</taxon>
        <taxon>Scorpiones</taxon>
        <taxon>Iurida</taxon>
        <taxon>Chactoidea</taxon>
        <taxon>Superstitionidae</taxon>
        <taxon>Superstitionia</taxon>
    </lineage>
</organism>
<keyword evidence="1" id="KW-0732">Signal</keyword>
<feature type="signal peptide" evidence="1">
    <location>
        <begin position="1"/>
        <end position="23"/>
    </location>
</feature>
<name>A0A1V1WBS0_9SCOR</name>
<sequence>MQFKKALLVIFISYLLVTDEAEAFWGFLAKMAGKVLPSLLSSGKKDKRKREIEDFYDPYQRQLDLENLLNQLDLN</sequence>
<proteinExistence type="predicted"/>